<dbReference type="PRINTS" id="PR00081">
    <property type="entry name" value="GDHRDH"/>
</dbReference>
<evidence type="ECO:0000256" key="2">
    <source>
        <dbReference type="ARBA" id="ARBA00023002"/>
    </source>
</evidence>
<keyword evidence="4" id="KW-1185">Reference proteome</keyword>
<dbReference type="Pfam" id="PF13561">
    <property type="entry name" value="adh_short_C2"/>
    <property type="match status" value="1"/>
</dbReference>
<evidence type="ECO:0000313" key="4">
    <source>
        <dbReference type="Proteomes" id="UP000503018"/>
    </source>
</evidence>
<dbReference type="GO" id="GO:0016491">
    <property type="term" value="F:oxidoreductase activity"/>
    <property type="evidence" value="ECO:0007669"/>
    <property type="project" value="UniProtKB-KW"/>
</dbReference>
<dbReference type="InterPro" id="IPR036291">
    <property type="entry name" value="NAD(P)-bd_dom_sf"/>
</dbReference>
<dbReference type="AlphaFoldDB" id="A0A6M4ARC3"/>
<sequence>MSNPLPLALVTGGLHRLGAAIAARLAKGGYALALHCRSDNPPEPSLVEALATTGVAHQQFRADLSRAGEAEQLFDTVVQHFGRTPDLLVNNAALFADSTIDSLDRAAMDSALALNLTAPVLLVQRLAAHHQAAGTRGAAVNILDQRVINPVPDQIAYSIAKQGLWQATRTLARAAAPHVRVNGVAPGLTLPTDTYEDGRMERMAALMPLGSLATPDEIADAVAWLAGAGNVTGQTIFVDGGASLTGYDRDFAYL</sequence>
<evidence type="ECO:0000256" key="1">
    <source>
        <dbReference type="ARBA" id="ARBA00006484"/>
    </source>
</evidence>
<reference evidence="3 4" key="1">
    <citation type="submission" date="2020-01" db="EMBL/GenBank/DDBJ databases">
        <title>Sphingomonas sp. strain CSW-10.</title>
        <authorList>
            <person name="Chen W.-M."/>
        </authorList>
    </citation>
    <scope>NUCLEOTIDE SEQUENCE [LARGE SCALE GENOMIC DNA]</scope>
    <source>
        <strain evidence="3 4">CSW-10</strain>
    </source>
</reference>
<dbReference type="PANTHER" id="PTHR43639:SF1">
    <property type="entry name" value="SHORT-CHAIN DEHYDROGENASE_REDUCTASE FAMILY PROTEIN"/>
    <property type="match status" value="1"/>
</dbReference>
<name>A0A6M4ARC3_9SPHN</name>
<proteinExistence type="inferred from homology"/>
<organism evidence="3 4">
    <name type="scientific">Sphingomonas lacunae</name>
    <dbReference type="NCBI Taxonomy" id="2698828"/>
    <lineage>
        <taxon>Bacteria</taxon>
        <taxon>Pseudomonadati</taxon>
        <taxon>Pseudomonadota</taxon>
        <taxon>Alphaproteobacteria</taxon>
        <taxon>Sphingomonadales</taxon>
        <taxon>Sphingomonadaceae</taxon>
        <taxon>Sphingomonas</taxon>
    </lineage>
</organism>
<dbReference type="InterPro" id="IPR002347">
    <property type="entry name" value="SDR_fam"/>
</dbReference>
<dbReference type="KEGG" id="slan:GV829_03630"/>
<gene>
    <name evidence="3" type="ORF">GV829_03630</name>
</gene>
<dbReference type="Gene3D" id="3.40.50.720">
    <property type="entry name" value="NAD(P)-binding Rossmann-like Domain"/>
    <property type="match status" value="1"/>
</dbReference>
<dbReference type="PANTHER" id="PTHR43639">
    <property type="entry name" value="OXIDOREDUCTASE, SHORT-CHAIN DEHYDROGENASE/REDUCTASE FAMILY (AFU_ORTHOLOGUE AFUA_5G02870)"/>
    <property type="match status" value="1"/>
</dbReference>
<dbReference type="Proteomes" id="UP000503018">
    <property type="component" value="Chromosome"/>
</dbReference>
<dbReference type="SUPFAM" id="SSF51735">
    <property type="entry name" value="NAD(P)-binding Rossmann-fold domains"/>
    <property type="match status" value="1"/>
</dbReference>
<dbReference type="RefSeq" id="WP_169943894.1">
    <property type="nucleotide sequence ID" value="NZ_CP053015.1"/>
</dbReference>
<protein>
    <submittedName>
        <fullName evidence="3">SDR family oxidoreductase</fullName>
    </submittedName>
</protein>
<keyword evidence="2" id="KW-0560">Oxidoreductase</keyword>
<comment type="similarity">
    <text evidence="1">Belongs to the short-chain dehydrogenases/reductases (SDR) family.</text>
</comment>
<accession>A0A6M4ARC3</accession>
<evidence type="ECO:0000313" key="3">
    <source>
        <dbReference type="EMBL" id="QJQ31644.1"/>
    </source>
</evidence>
<dbReference type="EMBL" id="CP053015">
    <property type="protein sequence ID" value="QJQ31644.1"/>
    <property type="molecule type" value="Genomic_DNA"/>
</dbReference>